<name>W8UN46_KLEPN</name>
<sequence length="33" mass="3758">MRKPEYCINSHYCAIFARPEVLLSAECGSLLDK</sequence>
<protein>
    <submittedName>
        <fullName evidence="1">Uncharacterized protein</fullName>
    </submittedName>
</protein>
<dbReference type="Proteomes" id="UP000019586">
    <property type="component" value="Chromosome"/>
</dbReference>
<dbReference type="AlphaFoldDB" id="W8UN46"/>
<evidence type="ECO:0000313" key="2">
    <source>
        <dbReference type="Proteomes" id="UP000019586"/>
    </source>
</evidence>
<evidence type="ECO:0000313" key="1">
    <source>
        <dbReference type="EMBL" id="AHM80520.1"/>
    </source>
</evidence>
<gene>
    <name evidence="1" type="ORF">KPNJ2_03740</name>
</gene>
<accession>W8UN46</accession>
<proteinExistence type="predicted"/>
<dbReference type="KEGG" id="kps:KPNJ2_03740"/>
<dbReference type="HOGENOM" id="CLU_3382341_0_0_6"/>
<organism evidence="1 2">
    <name type="scientific">Klebsiella pneumoniae 30684/NJST258_2</name>
    <dbReference type="NCBI Taxonomy" id="1420013"/>
    <lineage>
        <taxon>Bacteria</taxon>
        <taxon>Pseudomonadati</taxon>
        <taxon>Pseudomonadota</taxon>
        <taxon>Gammaproteobacteria</taxon>
        <taxon>Enterobacterales</taxon>
        <taxon>Enterobacteriaceae</taxon>
        <taxon>Klebsiella/Raoultella group</taxon>
        <taxon>Klebsiella</taxon>
        <taxon>Klebsiella pneumoniae complex</taxon>
    </lineage>
</organism>
<dbReference type="EMBL" id="CP006918">
    <property type="protein sequence ID" value="AHM80520.1"/>
    <property type="molecule type" value="Genomic_DNA"/>
</dbReference>
<reference evidence="1 2" key="1">
    <citation type="journal article" date="2014" name="Proc. Natl. Acad. Sci. U.S.A.">
        <title>Molecular dissection of the evolution of carbapenem-resistant multilocus sequence type 258 Klebsiella pneumoniae.</title>
        <authorList>
            <person name="Deleo F.R."/>
            <person name="Chen L."/>
            <person name="Porcella S.F."/>
            <person name="Martens C.A."/>
            <person name="Kobayashi S.D."/>
            <person name="Porter A.R."/>
            <person name="Chavda K.D."/>
            <person name="Jacobs M.R."/>
            <person name="Mathema B."/>
            <person name="Olsen R.J."/>
            <person name="Bonomo R.A."/>
            <person name="Musser J.M."/>
            <person name="Kreiswirth B.N."/>
        </authorList>
    </citation>
    <scope>NUCLEOTIDE SEQUENCE [LARGE SCALE GENOMIC DNA]</scope>
    <source>
        <strain evidence="1">30684/NJST258_2</strain>
    </source>
</reference>